<evidence type="ECO:0000256" key="1">
    <source>
        <dbReference type="ARBA" id="ARBA00004394"/>
    </source>
</evidence>
<evidence type="ECO:0000256" key="7">
    <source>
        <dbReference type="SAM" id="Coils"/>
    </source>
</evidence>
<keyword evidence="4" id="KW-0333">Golgi apparatus</keyword>
<comment type="caution">
    <text evidence="8">The sequence shown here is derived from an EMBL/GenBank/DDBJ whole genome shotgun (WGS) entry which is preliminary data.</text>
</comment>
<evidence type="ECO:0000256" key="5">
    <source>
        <dbReference type="ARBA" id="ARBA00023054"/>
    </source>
</evidence>
<gene>
    <name evidence="8" type="ORF">M9458_027097</name>
</gene>
<dbReference type="InterPro" id="IPR019177">
    <property type="entry name" value="Golgin_subfamily_A_member_5"/>
</dbReference>
<evidence type="ECO:0000256" key="2">
    <source>
        <dbReference type="ARBA" id="ARBA00022692"/>
    </source>
</evidence>
<dbReference type="Pfam" id="PF09787">
    <property type="entry name" value="Golgin_A5"/>
    <property type="match status" value="1"/>
</dbReference>
<feature type="non-terminal residue" evidence="8">
    <location>
        <position position="54"/>
    </location>
</feature>
<organism evidence="8 9">
    <name type="scientific">Cirrhinus mrigala</name>
    <name type="common">Mrigala</name>
    <dbReference type="NCBI Taxonomy" id="683832"/>
    <lineage>
        <taxon>Eukaryota</taxon>
        <taxon>Metazoa</taxon>
        <taxon>Chordata</taxon>
        <taxon>Craniata</taxon>
        <taxon>Vertebrata</taxon>
        <taxon>Euteleostomi</taxon>
        <taxon>Actinopterygii</taxon>
        <taxon>Neopterygii</taxon>
        <taxon>Teleostei</taxon>
        <taxon>Ostariophysi</taxon>
        <taxon>Cypriniformes</taxon>
        <taxon>Cyprinidae</taxon>
        <taxon>Labeoninae</taxon>
        <taxon>Labeonini</taxon>
        <taxon>Cirrhinus</taxon>
    </lineage>
</organism>
<evidence type="ECO:0000256" key="6">
    <source>
        <dbReference type="ARBA" id="ARBA00023136"/>
    </source>
</evidence>
<reference evidence="8 9" key="1">
    <citation type="submission" date="2024-05" db="EMBL/GenBank/DDBJ databases">
        <title>Genome sequencing and assembly of Indian major carp, Cirrhinus mrigala (Hamilton, 1822).</title>
        <authorList>
            <person name="Mohindra V."/>
            <person name="Chowdhury L.M."/>
            <person name="Lal K."/>
            <person name="Jena J.K."/>
        </authorList>
    </citation>
    <scope>NUCLEOTIDE SEQUENCE [LARGE SCALE GENOMIC DNA]</scope>
    <source>
        <strain evidence="8">CM1030</strain>
        <tissue evidence="8">Blood</tissue>
    </source>
</reference>
<evidence type="ECO:0000313" key="9">
    <source>
        <dbReference type="Proteomes" id="UP001529510"/>
    </source>
</evidence>
<keyword evidence="3" id="KW-1133">Transmembrane helix</keyword>
<dbReference type="EMBL" id="JAMKFB020000013">
    <property type="protein sequence ID" value="KAL0178203.1"/>
    <property type="molecule type" value="Genomic_DNA"/>
</dbReference>
<evidence type="ECO:0000256" key="3">
    <source>
        <dbReference type="ARBA" id="ARBA00022989"/>
    </source>
</evidence>
<evidence type="ECO:0000256" key="4">
    <source>
        <dbReference type="ARBA" id="ARBA00023034"/>
    </source>
</evidence>
<feature type="coiled-coil region" evidence="7">
    <location>
        <begin position="25"/>
        <end position="52"/>
    </location>
</feature>
<proteinExistence type="predicted"/>
<name>A0ABD0PXP7_CIRMR</name>
<dbReference type="GO" id="GO:0000139">
    <property type="term" value="C:Golgi membrane"/>
    <property type="evidence" value="ECO:0007669"/>
    <property type="project" value="UniProtKB-SubCell"/>
</dbReference>
<sequence length="54" mass="6058">EKLISSLKEGSGLEVLEGAGAGVELEELRHEKELQREEIQKLQGQIQSLRTEIQ</sequence>
<dbReference type="AlphaFoldDB" id="A0ABD0PXP7"/>
<keyword evidence="9" id="KW-1185">Reference proteome</keyword>
<dbReference type="Proteomes" id="UP001529510">
    <property type="component" value="Unassembled WGS sequence"/>
</dbReference>
<evidence type="ECO:0000313" key="8">
    <source>
        <dbReference type="EMBL" id="KAL0178203.1"/>
    </source>
</evidence>
<accession>A0ABD0PXP7</accession>
<keyword evidence="5 7" id="KW-0175">Coiled coil</keyword>
<feature type="non-terminal residue" evidence="8">
    <location>
        <position position="1"/>
    </location>
</feature>
<protein>
    <submittedName>
        <fullName evidence="8">Uncharacterized protein</fullName>
    </submittedName>
</protein>
<keyword evidence="2" id="KW-0812">Transmembrane</keyword>
<keyword evidence="6" id="KW-0472">Membrane</keyword>
<comment type="subcellular location">
    <subcellularLocation>
        <location evidence="1">Golgi apparatus membrane</location>
    </subcellularLocation>
</comment>